<keyword evidence="3" id="KW-0812">Transmembrane</keyword>
<feature type="region of interest" description="Disordered" evidence="2">
    <location>
        <begin position="469"/>
        <end position="495"/>
    </location>
</feature>
<protein>
    <recommendedName>
        <fullName evidence="6">Insulinase family protein</fullName>
    </recommendedName>
</protein>
<dbReference type="RefSeq" id="WP_203761979.1">
    <property type="nucleotide sequence ID" value="NZ_BAAABO010000032.1"/>
</dbReference>
<evidence type="ECO:0000256" key="1">
    <source>
        <dbReference type="ARBA" id="ARBA00007261"/>
    </source>
</evidence>
<dbReference type="InterPro" id="IPR011249">
    <property type="entry name" value="Metalloenz_LuxS/M16"/>
</dbReference>
<gene>
    <name evidence="4" type="ORF">Ade02nite_27240</name>
</gene>
<dbReference type="SUPFAM" id="SSF63411">
    <property type="entry name" value="LuxS/MPP-like metallohydrolase"/>
    <property type="match status" value="2"/>
</dbReference>
<accession>A0ABQ3Y263</accession>
<dbReference type="EMBL" id="BOMI01000048">
    <property type="protein sequence ID" value="GID74083.1"/>
    <property type="molecule type" value="Genomic_DNA"/>
</dbReference>
<keyword evidence="3" id="KW-0472">Membrane</keyword>
<comment type="caution">
    <text evidence="4">The sequence shown here is derived from an EMBL/GenBank/DDBJ whole genome shotgun (WGS) entry which is preliminary data.</text>
</comment>
<evidence type="ECO:0000256" key="3">
    <source>
        <dbReference type="SAM" id="Phobius"/>
    </source>
</evidence>
<feature type="transmembrane region" description="Helical" evidence="3">
    <location>
        <begin position="502"/>
        <end position="530"/>
    </location>
</feature>
<evidence type="ECO:0000256" key="2">
    <source>
        <dbReference type="SAM" id="MobiDB-lite"/>
    </source>
</evidence>
<dbReference type="Proteomes" id="UP000609879">
    <property type="component" value="Unassembled WGS sequence"/>
</dbReference>
<reference evidence="4 5" key="1">
    <citation type="submission" date="2021-01" db="EMBL/GenBank/DDBJ databases">
        <title>Whole genome shotgun sequence of Actinoplanes deccanensis NBRC 13994.</title>
        <authorList>
            <person name="Komaki H."/>
            <person name="Tamura T."/>
        </authorList>
    </citation>
    <scope>NUCLEOTIDE SEQUENCE [LARGE SCALE GENOMIC DNA]</scope>
    <source>
        <strain evidence="4 5">NBRC 13994</strain>
    </source>
</reference>
<feature type="transmembrane region" description="Helical" evidence="3">
    <location>
        <begin position="536"/>
        <end position="557"/>
    </location>
</feature>
<dbReference type="InterPro" id="IPR001431">
    <property type="entry name" value="Pept_M16_Zn_BS"/>
</dbReference>
<proteinExistence type="inferred from homology"/>
<comment type="similarity">
    <text evidence="1">Belongs to the peptidase M16 family.</text>
</comment>
<keyword evidence="5" id="KW-1185">Reference proteome</keyword>
<evidence type="ECO:0008006" key="6">
    <source>
        <dbReference type="Google" id="ProtNLM"/>
    </source>
</evidence>
<dbReference type="PROSITE" id="PS00143">
    <property type="entry name" value="INSULINASE"/>
    <property type="match status" value="1"/>
</dbReference>
<sequence>MIEQRDVDGVPALLAPATGPAHAGLAFRVGFADEPLHRRGITHLVEHLALHSTGVADYHYNGATGVEYTFFHMQGSEDDLAAFLTGVCASLRDLPMQRLAVEKDLLQAEANGRNQGAADNMSLWRHGARDYGMPSYPEWGLPAITEDDLRAWVARYFTRENAVLWLAGEGVPAGLRLDLPSGSRQPAPVPSSALPVTPAYFPANSTILVWDAEVPRAARSSVFAGVLERAMRRELRQEAGLSYTAQANYEPLGADRALVTAVADSLPDKQGAVLGGFVDVLAALRAGRVDETDVTAVVKQRAEALHHAEEQGARLPGQALNLLAGRPVQSAAEAIEEMRAVGAAEVAEVAAAASATGLLMAPRTRASWAGFTAAPSCSEDVVQGTSYASLEGPGDTLIIGPEGVSIVRENEPATVRFGACAIVRAWPDGARYFIGHDGIVVAIEPTLWAGVPAALPWLDSHIPAAIRVDQPPRDPAQIPQPEIPAWPSRKQPQAPLTPQSRALSIVGAVALLLVTLFFAGVALLAAVLIADHPSVLVGYVLIIGFSLAMAAASGFGVHRLLSRLYRR</sequence>
<evidence type="ECO:0000313" key="5">
    <source>
        <dbReference type="Proteomes" id="UP000609879"/>
    </source>
</evidence>
<dbReference type="Gene3D" id="3.30.830.10">
    <property type="entry name" value="Metalloenzyme, LuxS/M16 peptidase-like"/>
    <property type="match status" value="2"/>
</dbReference>
<organism evidence="4 5">
    <name type="scientific">Paractinoplanes deccanensis</name>
    <dbReference type="NCBI Taxonomy" id="113561"/>
    <lineage>
        <taxon>Bacteria</taxon>
        <taxon>Bacillati</taxon>
        <taxon>Actinomycetota</taxon>
        <taxon>Actinomycetes</taxon>
        <taxon>Micromonosporales</taxon>
        <taxon>Micromonosporaceae</taxon>
        <taxon>Paractinoplanes</taxon>
    </lineage>
</organism>
<evidence type="ECO:0000313" key="4">
    <source>
        <dbReference type="EMBL" id="GID74083.1"/>
    </source>
</evidence>
<name>A0ABQ3Y263_9ACTN</name>
<keyword evidence="3" id="KW-1133">Transmembrane helix</keyword>